<evidence type="ECO:0000313" key="2">
    <source>
        <dbReference type="EMBL" id="KAG2536220.1"/>
    </source>
</evidence>
<gene>
    <name evidence="2" type="ORF">PVAP13_9NG174900</name>
</gene>
<sequence length="98" mass="11556">MHFYDLVLYMFRQICCQVDLFSLCAKSLGARTVPELKSTTLRPSFTTIVARARRRWQYLTRDPEYRVIYVLLEMVLLVMIISAPTETMKTTQKFGLNR</sequence>
<keyword evidence="1" id="KW-0812">Transmembrane</keyword>
<keyword evidence="1" id="KW-1133">Transmembrane helix</keyword>
<name>A0A8T0MFV9_PANVG</name>
<dbReference type="AlphaFoldDB" id="A0A8T0MFV9"/>
<proteinExistence type="predicted"/>
<keyword evidence="3" id="KW-1185">Reference proteome</keyword>
<protein>
    <submittedName>
        <fullName evidence="2">Uncharacterized protein</fullName>
    </submittedName>
</protein>
<feature type="transmembrane region" description="Helical" evidence="1">
    <location>
        <begin position="65"/>
        <end position="83"/>
    </location>
</feature>
<reference evidence="2" key="1">
    <citation type="submission" date="2020-05" db="EMBL/GenBank/DDBJ databases">
        <title>WGS assembly of Panicum virgatum.</title>
        <authorList>
            <person name="Lovell J.T."/>
            <person name="Jenkins J."/>
            <person name="Shu S."/>
            <person name="Juenger T.E."/>
            <person name="Schmutz J."/>
        </authorList>
    </citation>
    <scope>NUCLEOTIDE SEQUENCE</scope>
    <source>
        <strain evidence="2">AP13</strain>
    </source>
</reference>
<dbReference type="Proteomes" id="UP000823388">
    <property type="component" value="Chromosome 9N"/>
</dbReference>
<keyword evidence="1" id="KW-0472">Membrane</keyword>
<comment type="caution">
    <text evidence="2">The sequence shown here is derived from an EMBL/GenBank/DDBJ whole genome shotgun (WGS) entry which is preliminary data.</text>
</comment>
<accession>A0A8T0MFV9</accession>
<evidence type="ECO:0000313" key="3">
    <source>
        <dbReference type="Proteomes" id="UP000823388"/>
    </source>
</evidence>
<evidence type="ECO:0000256" key="1">
    <source>
        <dbReference type="SAM" id="Phobius"/>
    </source>
</evidence>
<dbReference type="EMBL" id="CM029054">
    <property type="protein sequence ID" value="KAG2536220.1"/>
    <property type="molecule type" value="Genomic_DNA"/>
</dbReference>
<organism evidence="2 3">
    <name type="scientific">Panicum virgatum</name>
    <name type="common">Blackwell switchgrass</name>
    <dbReference type="NCBI Taxonomy" id="38727"/>
    <lineage>
        <taxon>Eukaryota</taxon>
        <taxon>Viridiplantae</taxon>
        <taxon>Streptophyta</taxon>
        <taxon>Embryophyta</taxon>
        <taxon>Tracheophyta</taxon>
        <taxon>Spermatophyta</taxon>
        <taxon>Magnoliopsida</taxon>
        <taxon>Liliopsida</taxon>
        <taxon>Poales</taxon>
        <taxon>Poaceae</taxon>
        <taxon>PACMAD clade</taxon>
        <taxon>Panicoideae</taxon>
        <taxon>Panicodae</taxon>
        <taxon>Paniceae</taxon>
        <taxon>Panicinae</taxon>
        <taxon>Panicum</taxon>
        <taxon>Panicum sect. Hiantes</taxon>
    </lineage>
</organism>